<dbReference type="Proteomes" id="UP000247727">
    <property type="component" value="Unassembled WGS sequence"/>
</dbReference>
<dbReference type="RefSeq" id="WP_181420767.1">
    <property type="nucleotide sequence ID" value="NZ_QJTK01000002.1"/>
</dbReference>
<dbReference type="CDD" id="cd02440">
    <property type="entry name" value="AdoMet_MTases"/>
    <property type="match status" value="1"/>
</dbReference>
<dbReference type="Gene3D" id="3.40.50.150">
    <property type="entry name" value="Vaccinia Virus protein VP39"/>
    <property type="match status" value="1"/>
</dbReference>
<dbReference type="EMBL" id="QJTK01000002">
    <property type="protein sequence ID" value="PYF11830.1"/>
    <property type="molecule type" value="Genomic_DNA"/>
</dbReference>
<dbReference type="InterPro" id="IPR029063">
    <property type="entry name" value="SAM-dependent_MTases_sf"/>
</dbReference>
<evidence type="ECO:0000256" key="2">
    <source>
        <dbReference type="ARBA" id="ARBA00022679"/>
    </source>
</evidence>
<dbReference type="InterPro" id="IPR029044">
    <property type="entry name" value="Nucleotide-diphossugar_trans"/>
</dbReference>
<dbReference type="PANTHER" id="PTHR40048:SF1">
    <property type="entry name" value="RHAMNOSYL O-METHYLTRANSFERASE"/>
    <property type="match status" value="1"/>
</dbReference>
<evidence type="ECO:0000259" key="3">
    <source>
        <dbReference type="Pfam" id="PF00535"/>
    </source>
</evidence>
<accession>A0A318U1J1</accession>
<dbReference type="Pfam" id="PF04989">
    <property type="entry name" value="RMNT_CmcI"/>
    <property type="match status" value="1"/>
</dbReference>
<feature type="domain" description="Glycosyltransferase 2-like" evidence="3">
    <location>
        <begin position="4"/>
        <end position="166"/>
    </location>
</feature>
<dbReference type="AlphaFoldDB" id="A0A318U1J1"/>
<dbReference type="GO" id="GO:0008168">
    <property type="term" value="F:methyltransferase activity"/>
    <property type="evidence" value="ECO:0007669"/>
    <property type="project" value="UniProtKB-KW"/>
</dbReference>
<evidence type="ECO:0000256" key="1">
    <source>
        <dbReference type="ARBA" id="ARBA00022603"/>
    </source>
</evidence>
<keyword evidence="2" id="KW-0808">Transferase</keyword>
<gene>
    <name evidence="4" type="ORF">C8J30_102141</name>
</gene>
<sequence>MDLSLVVCAYDMARELPRTIETLSPQYQRDLGALRYEIVVLDNGSPHPVDAAALQAIAPNLRVLRIESAAPSPAAALNAAVAQTTGRVVGLFIDGARMASPGLLAMAMQAHRADPMRVIGSLGFHLGPDLQKRAMLNGYNQSVEDALLAEIPWRQDGYSLFTRSVLAGSSRGGWFGAIGESNGLFLDRTLWQQLGGLDERFLSPGGGLVNLEFWRRAIAASDGQPWIILGEGTFHQIHGGAATNGTEDDRQAMAAEYQQIFGAPIAPAAYTPRFIGTLSPDLAERFAPEPAGPPRQAQAVFGRPFKVALPTAAMSAIQKGTLRTRYRDRRLAKNPFDLVLYLQVLERLRPRTILEIGTSEGGSAVWLRDQCRTLGIDCRILTMDITPPEEPIDGVEIFRVDASDPAGTFPHAAIADAPHPWLVIEDSAHTFEATAAVLAYFAPLLAPGDHLVVEDGVVADLPEPPYRKYEDGPNRAVRNFLLERQADYRIARNLCDFFGHNVTWCPNGWLVRKG</sequence>
<dbReference type="CDD" id="cd00761">
    <property type="entry name" value="Glyco_tranf_GTA_type"/>
    <property type="match status" value="1"/>
</dbReference>
<keyword evidence="1" id="KW-0489">Methyltransferase</keyword>
<evidence type="ECO:0000313" key="4">
    <source>
        <dbReference type="EMBL" id="PYF11830.1"/>
    </source>
</evidence>
<dbReference type="GO" id="GO:0005886">
    <property type="term" value="C:plasma membrane"/>
    <property type="evidence" value="ECO:0007669"/>
    <property type="project" value="TreeGrafter"/>
</dbReference>
<dbReference type="Gene3D" id="3.90.550.10">
    <property type="entry name" value="Spore Coat Polysaccharide Biosynthesis Protein SpsA, Chain A"/>
    <property type="match status" value="1"/>
</dbReference>
<organism evidence="4 5">
    <name type="scientific">Rhodobacter viridis</name>
    <dbReference type="NCBI Taxonomy" id="1054202"/>
    <lineage>
        <taxon>Bacteria</taxon>
        <taxon>Pseudomonadati</taxon>
        <taxon>Pseudomonadota</taxon>
        <taxon>Alphaproteobacteria</taxon>
        <taxon>Rhodobacterales</taxon>
        <taxon>Rhodobacter group</taxon>
        <taxon>Rhodobacter</taxon>
    </lineage>
</organism>
<name>A0A318U1J1_9RHOB</name>
<dbReference type="SUPFAM" id="SSF53335">
    <property type="entry name" value="S-adenosyl-L-methionine-dependent methyltransferases"/>
    <property type="match status" value="1"/>
</dbReference>
<dbReference type="GO" id="GO:0032259">
    <property type="term" value="P:methylation"/>
    <property type="evidence" value="ECO:0007669"/>
    <property type="project" value="UniProtKB-KW"/>
</dbReference>
<proteinExistence type="predicted"/>
<dbReference type="InterPro" id="IPR007072">
    <property type="entry name" value="RNMT_CmcI"/>
</dbReference>
<reference evidence="4 5" key="1">
    <citation type="submission" date="2018-06" db="EMBL/GenBank/DDBJ databases">
        <title>Genomic Encyclopedia of Type Strains, Phase III (KMG-III): the genomes of soil and plant-associated and newly described type strains.</title>
        <authorList>
            <person name="Whitman W."/>
        </authorList>
    </citation>
    <scope>NUCLEOTIDE SEQUENCE [LARGE SCALE GENOMIC DNA]</scope>
    <source>
        <strain evidence="4 5">JA737</strain>
    </source>
</reference>
<comment type="caution">
    <text evidence="4">The sequence shown here is derived from an EMBL/GenBank/DDBJ whole genome shotgun (WGS) entry which is preliminary data.</text>
</comment>
<dbReference type="GO" id="GO:0071770">
    <property type="term" value="P:DIM/DIP cell wall layer assembly"/>
    <property type="evidence" value="ECO:0007669"/>
    <property type="project" value="TreeGrafter"/>
</dbReference>
<dbReference type="PANTHER" id="PTHR40048">
    <property type="entry name" value="RHAMNOSYL O-METHYLTRANSFERASE"/>
    <property type="match status" value="1"/>
</dbReference>
<dbReference type="SUPFAM" id="SSF53448">
    <property type="entry name" value="Nucleotide-diphospho-sugar transferases"/>
    <property type="match status" value="1"/>
</dbReference>
<dbReference type="Pfam" id="PF00535">
    <property type="entry name" value="Glycos_transf_2"/>
    <property type="match status" value="1"/>
</dbReference>
<dbReference type="GO" id="GO:0008610">
    <property type="term" value="P:lipid biosynthetic process"/>
    <property type="evidence" value="ECO:0007669"/>
    <property type="project" value="InterPro"/>
</dbReference>
<protein>
    <submittedName>
        <fullName evidence="4">Cephalosporin hydroxylase</fullName>
    </submittedName>
</protein>
<evidence type="ECO:0000313" key="5">
    <source>
        <dbReference type="Proteomes" id="UP000247727"/>
    </source>
</evidence>
<dbReference type="InterPro" id="IPR001173">
    <property type="entry name" value="Glyco_trans_2-like"/>
</dbReference>
<keyword evidence="5" id="KW-1185">Reference proteome</keyword>